<evidence type="ECO:0000256" key="2">
    <source>
        <dbReference type="ARBA" id="ARBA00009477"/>
    </source>
</evidence>
<feature type="domain" description="Multidrug resistance protein MdtA-like beta-barrel" evidence="11">
    <location>
        <begin position="238"/>
        <end position="323"/>
    </location>
</feature>
<keyword evidence="14" id="KW-1185">Reference proteome</keyword>
<name>E7RTX3_9BURK</name>
<dbReference type="Gene3D" id="2.40.30.170">
    <property type="match status" value="1"/>
</dbReference>
<dbReference type="Gene3D" id="2.40.50.100">
    <property type="match status" value="1"/>
</dbReference>
<dbReference type="Proteomes" id="UP000011021">
    <property type="component" value="Unassembled WGS sequence"/>
</dbReference>
<dbReference type="SUPFAM" id="SSF111369">
    <property type="entry name" value="HlyD-like secretion proteins"/>
    <property type="match status" value="1"/>
</dbReference>
<organism evidence="13 14">
    <name type="scientific">Lautropia mirabilis ATCC 51599</name>
    <dbReference type="NCBI Taxonomy" id="887898"/>
    <lineage>
        <taxon>Bacteria</taxon>
        <taxon>Pseudomonadati</taxon>
        <taxon>Pseudomonadota</taxon>
        <taxon>Betaproteobacteria</taxon>
        <taxon>Burkholderiales</taxon>
        <taxon>Burkholderiaceae</taxon>
        <taxon>Lautropia</taxon>
    </lineage>
</organism>
<dbReference type="InterPro" id="IPR058626">
    <property type="entry name" value="MdtA-like_b-barrel"/>
</dbReference>
<dbReference type="NCBIfam" id="TIGR01730">
    <property type="entry name" value="RND_mfp"/>
    <property type="match status" value="1"/>
</dbReference>
<keyword evidence="5 8" id="KW-0472">Membrane</keyword>
<comment type="caution">
    <text evidence="13">The sequence shown here is derived from an EMBL/GenBank/DDBJ whole genome shotgun (WGS) entry which is preliminary data.</text>
</comment>
<keyword evidence="6" id="KW-0175">Coiled coil</keyword>
<dbReference type="Pfam" id="PF25944">
    <property type="entry name" value="Beta-barrel_RND"/>
    <property type="match status" value="1"/>
</dbReference>
<dbReference type="EMBL" id="AEQP01000001">
    <property type="protein sequence ID" value="EFV96209.1"/>
    <property type="molecule type" value="Genomic_DNA"/>
</dbReference>
<evidence type="ECO:0000256" key="4">
    <source>
        <dbReference type="ARBA" id="ARBA00022519"/>
    </source>
</evidence>
<comment type="similarity">
    <text evidence="2">Belongs to the membrane fusion protein (MFP) (TC 8.A.1) family.</text>
</comment>
<dbReference type="Pfam" id="PF25917">
    <property type="entry name" value="BSH_RND"/>
    <property type="match status" value="1"/>
</dbReference>
<dbReference type="Gene3D" id="2.40.420.20">
    <property type="match status" value="1"/>
</dbReference>
<evidence type="ECO:0000313" key="14">
    <source>
        <dbReference type="Proteomes" id="UP000011021"/>
    </source>
</evidence>
<evidence type="ECO:0000259" key="11">
    <source>
        <dbReference type="Pfam" id="PF25944"/>
    </source>
</evidence>
<dbReference type="InterPro" id="IPR058625">
    <property type="entry name" value="MdtA-like_BSH"/>
</dbReference>
<protein>
    <submittedName>
        <fullName evidence="13">Efflux transporter, RND family, MFP subunit</fullName>
    </submittedName>
</protein>
<feature type="domain" description="Multidrug resistance protein MdtA-like barrel-sandwich hybrid" evidence="10">
    <location>
        <begin position="91"/>
        <end position="232"/>
    </location>
</feature>
<dbReference type="HOGENOM" id="CLU_018816_2_0_4"/>
<dbReference type="InterPro" id="IPR006143">
    <property type="entry name" value="RND_pump_MFP"/>
</dbReference>
<feature type="region of interest" description="Disordered" evidence="7">
    <location>
        <begin position="405"/>
        <end position="424"/>
    </location>
</feature>
<comment type="subcellular location">
    <subcellularLocation>
        <location evidence="1">Cell membrane</location>
    </subcellularLocation>
</comment>
<evidence type="ECO:0000313" key="13">
    <source>
        <dbReference type="EMBL" id="EFV96209.1"/>
    </source>
</evidence>
<keyword evidence="4" id="KW-0997">Cell inner membrane</keyword>
<feature type="domain" description="Multidrug resistance protein MdtA-like alpha-helical hairpin" evidence="9">
    <location>
        <begin position="132"/>
        <end position="201"/>
    </location>
</feature>
<accession>E7RTX3</accession>
<feature type="coiled-coil region" evidence="6">
    <location>
        <begin position="132"/>
        <end position="159"/>
    </location>
</feature>
<keyword evidence="8" id="KW-1133">Transmembrane helix</keyword>
<feature type="transmembrane region" description="Helical" evidence="8">
    <location>
        <begin position="12"/>
        <end position="33"/>
    </location>
</feature>
<evidence type="ECO:0000256" key="6">
    <source>
        <dbReference type="SAM" id="Coils"/>
    </source>
</evidence>
<dbReference type="GO" id="GO:1990281">
    <property type="term" value="C:efflux pump complex"/>
    <property type="evidence" value="ECO:0007669"/>
    <property type="project" value="TreeGrafter"/>
</dbReference>
<proteinExistence type="inferred from homology"/>
<keyword evidence="8" id="KW-0812">Transmembrane</keyword>
<dbReference type="PANTHER" id="PTHR30469">
    <property type="entry name" value="MULTIDRUG RESISTANCE PROTEIN MDTA"/>
    <property type="match status" value="1"/>
</dbReference>
<dbReference type="PANTHER" id="PTHR30469:SF12">
    <property type="entry name" value="MULTIDRUG RESISTANCE PROTEIN MDTA"/>
    <property type="match status" value="1"/>
</dbReference>
<evidence type="ECO:0000259" key="10">
    <source>
        <dbReference type="Pfam" id="PF25917"/>
    </source>
</evidence>
<sequence length="424" mass="44536">MSLSSHKASGRRTTLVVTALVLLAVGAGLWFWVLKPASHGTAAPTGMPPPPGAGGPGGHGGMSPVTVSVVSAEQGAFPVVIRAVGNVTPYNTVTVVPQVEGRLLRVHFQEGAHVQAGQLLAELDPRALQASLDEARGTQAQNQAELKNARSDLARYERLYRQDSVSRQQLETQRALVRQLQARSTTDQAKVDNARVQLGYTKIHAPVAGRLGLLKANVGAMIGPSTTDGLVSIVQTDPISVIFGVPEVQLTALRDAMATAAGNGLAVEAWDRSEQGRLASGRLTTLDNQIDTTTGSLRVRARFDNPGETLFPNQFVNIRLTLQTLPRAVSVPVDAVQFGTQGNYVYVVRDDKAHVQVVKLGATTADRVQIVEGLTAGERVVLEGMDRLRNGSAVKIVAATEGDADALLAPGPGEGPAGGPPPGP</sequence>
<feature type="region of interest" description="Disordered" evidence="7">
    <location>
        <begin position="40"/>
        <end position="60"/>
    </location>
</feature>
<evidence type="ECO:0000256" key="5">
    <source>
        <dbReference type="ARBA" id="ARBA00023136"/>
    </source>
</evidence>
<dbReference type="InterPro" id="IPR058624">
    <property type="entry name" value="MdtA-like_HH"/>
</dbReference>
<feature type="domain" description="YknX-like C-terminal permuted SH3-like" evidence="12">
    <location>
        <begin position="329"/>
        <end position="396"/>
    </location>
</feature>
<dbReference type="RefSeq" id="WP_005672321.1">
    <property type="nucleotide sequence ID" value="NZ_CP146288.1"/>
</dbReference>
<evidence type="ECO:0000256" key="1">
    <source>
        <dbReference type="ARBA" id="ARBA00004236"/>
    </source>
</evidence>
<reference evidence="13 14" key="1">
    <citation type="submission" date="2010-12" db="EMBL/GenBank/DDBJ databases">
        <authorList>
            <person name="Muzny D."/>
            <person name="Qin X."/>
            <person name="Deng J."/>
            <person name="Jiang H."/>
            <person name="Liu Y."/>
            <person name="Qu J."/>
            <person name="Song X.-Z."/>
            <person name="Zhang L."/>
            <person name="Thornton R."/>
            <person name="Coyle M."/>
            <person name="Francisco L."/>
            <person name="Jackson L."/>
            <person name="Javaid M."/>
            <person name="Korchina V."/>
            <person name="Kovar C."/>
            <person name="Mata R."/>
            <person name="Mathew T."/>
            <person name="Ngo R."/>
            <person name="Nguyen L."/>
            <person name="Nguyen N."/>
            <person name="Okwuonu G."/>
            <person name="Ongeri F."/>
            <person name="Pham C."/>
            <person name="Simmons D."/>
            <person name="Wilczek-Boney K."/>
            <person name="Hale W."/>
            <person name="Jakkamsetti A."/>
            <person name="Pham P."/>
            <person name="Ruth R."/>
            <person name="San Lucas F."/>
            <person name="Warren J."/>
            <person name="Zhang J."/>
            <person name="Zhao Z."/>
            <person name="Zhou C."/>
            <person name="Zhu D."/>
            <person name="Lee S."/>
            <person name="Bess C."/>
            <person name="Blankenburg K."/>
            <person name="Forbes L."/>
            <person name="Fu Q."/>
            <person name="Gubbala S."/>
            <person name="Hirani K."/>
            <person name="Jayaseelan J.C."/>
            <person name="Lara F."/>
            <person name="Munidasa M."/>
            <person name="Palculict T."/>
            <person name="Patil S."/>
            <person name="Pu L.-L."/>
            <person name="Saada N."/>
            <person name="Tang L."/>
            <person name="Weissenberger G."/>
            <person name="Zhu Y."/>
            <person name="Hemphill L."/>
            <person name="Shang Y."/>
            <person name="Youmans B."/>
            <person name="Ayvaz T."/>
            <person name="Ross M."/>
            <person name="Santibanez J."/>
            <person name="Aqrawi P."/>
            <person name="Gross S."/>
            <person name="Joshi V."/>
            <person name="Fowler G."/>
            <person name="Nazareth L."/>
            <person name="Reid J."/>
            <person name="Worley K."/>
            <person name="Petrosino J."/>
            <person name="Highlander S."/>
            <person name="Gibbs R."/>
        </authorList>
    </citation>
    <scope>NUCLEOTIDE SEQUENCE [LARGE SCALE GENOMIC DNA]</scope>
    <source>
        <strain evidence="13 14">ATCC 51599</strain>
    </source>
</reference>
<evidence type="ECO:0000259" key="9">
    <source>
        <dbReference type="Pfam" id="PF25876"/>
    </source>
</evidence>
<dbReference type="AlphaFoldDB" id="E7RTX3"/>
<evidence type="ECO:0000256" key="8">
    <source>
        <dbReference type="SAM" id="Phobius"/>
    </source>
</evidence>
<dbReference type="Pfam" id="PF25876">
    <property type="entry name" value="HH_MFP_RND"/>
    <property type="match status" value="1"/>
</dbReference>
<dbReference type="InterPro" id="IPR058637">
    <property type="entry name" value="YknX-like_C"/>
</dbReference>
<dbReference type="GO" id="GO:0015562">
    <property type="term" value="F:efflux transmembrane transporter activity"/>
    <property type="evidence" value="ECO:0007669"/>
    <property type="project" value="TreeGrafter"/>
</dbReference>
<evidence type="ECO:0000256" key="3">
    <source>
        <dbReference type="ARBA" id="ARBA00022475"/>
    </source>
</evidence>
<dbReference type="Gene3D" id="1.10.287.470">
    <property type="entry name" value="Helix hairpin bin"/>
    <property type="match status" value="1"/>
</dbReference>
<gene>
    <name evidence="13" type="ORF">HMPREF0551_0392</name>
</gene>
<evidence type="ECO:0000256" key="7">
    <source>
        <dbReference type="SAM" id="MobiDB-lite"/>
    </source>
</evidence>
<dbReference type="eggNOG" id="COG0845">
    <property type="taxonomic scope" value="Bacteria"/>
</dbReference>
<keyword evidence="3" id="KW-1003">Cell membrane</keyword>
<dbReference type="Pfam" id="PF25989">
    <property type="entry name" value="YknX_C"/>
    <property type="match status" value="1"/>
</dbReference>
<dbReference type="STRING" id="887898.HMPREF0551_0392"/>
<evidence type="ECO:0000259" key="12">
    <source>
        <dbReference type="Pfam" id="PF25989"/>
    </source>
</evidence>